<accession>A0ABN3U1Z1</accession>
<evidence type="ECO:0000313" key="4">
    <source>
        <dbReference type="EMBL" id="GAA2722151.1"/>
    </source>
</evidence>
<dbReference type="Pfam" id="PF23493">
    <property type="entry name" value="CysS_C"/>
    <property type="match status" value="1"/>
</dbReference>
<gene>
    <name evidence="4" type="ORF">GCM10010315_46680</name>
</gene>
<dbReference type="InterPro" id="IPR056411">
    <property type="entry name" value="CysS_C"/>
</dbReference>
<keyword evidence="5" id="KW-1185">Reference proteome</keyword>
<name>A0ABN3U1Z1_9ACTN</name>
<organism evidence="4 5">
    <name type="scientific">Streptomyces luteosporeus</name>
    <dbReference type="NCBI Taxonomy" id="173856"/>
    <lineage>
        <taxon>Bacteria</taxon>
        <taxon>Bacillati</taxon>
        <taxon>Actinomycetota</taxon>
        <taxon>Actinomycetes</taxon>
        <taxon>Kitasatosporales</taxon>
        <taxon>Streptomycetaceae</taxon>
        <taxon>Streptomyces</taxon>
    </lineage>
</organism>
<dbReference type="InterPro" id="IPR057798">
    <property type="entry name" value="PH_YqeB"/>
</dbReference>
<keyword evidence="1" id="KW-1133">Transmembrane helix</keyword>
<comment type="caution">
    <text evidence="4">The sequence shown here is derived from an EMBL/GenBank/DDBJ whole genome shotgun (WGS) entry which is preliminary data.</text>
</comment>
<feature type="transmembrane region" description="Helical" evidence="1">
    <location>
        <begin position="67"/>
        <end position="87"/>
    </location>
</feature>
<proteinExistence type="predicted"/>
<feature type="transmembrane region" description="Helical" evidence="1">
    <location>
        <begin position="22"/>
        <end position="47"/>
    </location>
</feature>
<feature type="domain" description="YqeB PH" evidence="3">
    <location>
        <begin position="14"/>
        <end position="162"/>
    </location>
</feature>
<dbReference type="Pfam" id="PF23494">
    <property type="entry name" value="bPH_10"/>
    <property type="match status" value="1"/>
</dbReference>
<dbReference type="EMBL" id="BAAASL010000019">
    <property type="protein sequence ID" value="GAA2722151.1"/>
    <property type="molecule type" value="Genomic_DNA"/>
</dbReference>
<feature type="domain" description="Cysteinyl-tRNA ligase anticodon binding" evidence="2">
    <location>
        <begin position="179"/>
        <end position="229"/>
    </location>
</feature>
<evidence type="ECO:0000259" key="2">
    <source>
        <dbReference type="Pfam" id="PF23493"/>
    </source>
</evidence>
<evidence type="ECO:0000313" key="5">
    <source>
        <dbReference type="Proteomes" id="UP001500886"/>
    </source>
</evidence>
<keyword evidence="1" id="KW-0812">Transmembrane</keyword>
<reference evidence="4 5" key="1">
    <citation type="journal article" date="2019" name="Int. J. Syst. Evol. Microbiol.">
        <title>The Global Catalogue of Microorganisms (GCM) 10K type strain sequencing project: providing services to taxonomists for standard genome sequencing and annotation.</title>
        <authorList>
            <consortium name="The Broad Institute Genomics Platform"/>
            <consortium name="The Broad Institute Genome Sequencing Center for Infectious Disease"/>
            <person name="Wu L."/>
            <person name="Ma J."/>
        </authorList>
    </citation>
    <scope>NUCLEOTIDE SEQUENCE [LARGE SCALE GENOMIC DNA]</scope>
    <source>
        <strain evidence="4 5">JCM 4542</strain>
    </source>
</reference>
<dbReference type="Proteomes" id="UP001500886">
    <property type="component" value="Unassembled WGS sequence"/>
</dbReference>
<sequence>MASYDPPADGRSLLGPTPGERVFLWSVLPLLGAAVAWLLKASAGWVASLPWAPLHGPFKLVASVPEPYATIGAVVLGLAAGGGLALLTEREYVTAVMDGKQVSFTRNGHTRTVPRDAVAAVFRDGKRIVLLGGGTQEVARISGEFSVEAFEAAFTRHGWPWQPDGDPHRAAFRRWIAGDPALSPAAHALLRARAHALGKSRHEDAEQLRADLGAMGIVVREEGRRQDWRRSGGEADGA</sequence>
<keyword evidence="1" id="KW-0472">Membrane</keyword>
<evidence type="ECO:0000256" key="1">
    <source>
        <dbReference type="SAM" id="Phobius"/>
    </source>
</evidence>
<dbReference type="RefSeq" id="WP_344437488.1">
    <property type="nucleotide sequence ID" value="NZ_BAAASL010000019.1"/>
</dbReference>
<evidence type="ECO:0008006" key="6">
    <source>
        <dbReference type="Google" id="ProtNLM"/>
    </source>
</evidence>
<evidence type="ECO:0000259" key="3">
    <source>
        <dbReference type="Pfam" id="PF23494"/>
    </source>
</evidence>
<protein>
    <recommendedName>
        <fullName evidence="6">DUF308 domain-containing protein</fullName>
    </recommendedName>
</protein>